<comment type="similarity">
    <text evidence="1">Belongs to the universal ribosomal protein uL4 family.</text>
</comment>
<dbReference type="RefSeq" id="YP_010139336.1">
    <property type="nucleotide sequence ID" value="NC_056910.1"/>
</dbReference>
<evidence type="ECO:0000256" key="2">
    <source>
        <dbReference type="ARBA" id="ARBA00022730"/>
    </source>
</evidence>
<dbReference type="Pfam" id="PF00573">
    <property type="entry name" value="Ribosomal_L4"/>
    <property type="match status" value="1"/>
</dbReference>
<proteinExistence type="inferred from homology"/>
<evidence type="ECO:0000256" key="1">
    <source>
        <dbReference type="ARBA" id="ARBA00010528"/>
    </source>
</evidence>
<accession>A0A7T7BWF6</accession>
<dbReference type="PANTHER" id="PTHR10746">
    <property type="entry name" value="50S RIBOSOMAL PROTEIN L4"/>
    <property type="match status" value="1"/>
</dbReference>
<reference evidence="9" key="1">
    <citation type="submission" date="2020-10" db="EMBL/GenBank/DDBJ databases">
        <title>Complete chloroplast genome of the Synurophyceae Poterioochromonas malhamensis (Pringsheim) R.A.Andersen 2017 from Van Lake in Eastern Anatolia.</title>
        <authorList>
            <person name="Gastineau R."/>
            <person name="Yilmaz E."/>
            <person name="Solak C.N."/>
            <person name="Lemieux C."/>
            <person name="Turmel M."/>
            <person name="Witkowski A."/>
        </authorList>
    </citation>
    <scope>NUCLEOTIDE SEQUENCE</scope>
    <source>
        <strain evidence="9">SZCZR2049</strain>
    </source>
</reference>
<dbReference type="Gene3D" id="3.40.1370.10">
    <property type="match status" value="1"/>
</dbReference>
<evidence type="ECO:0000256" key="5">
    <source>
        <dbReference type="ARBA" id="ARBA00023274"/>
    </source>
</evidence>
<evidence type="ECO:0000256" key="4">
    <source>
        <dbReference type="ARBA" id="ARBA00022980"/>
    </source>
</evidence>
<dbReference type="PANTHER" id="PTHR10746:SF17">
    <property type="entry name" value="LARGE RIBOSOMAL SUBUNIT PROTEIN UL4C"/>
    <property type="match status" value="1"/>
</dbReference>
<dbReference type="GO" id="GO:0003735">
    <property type="term" value="F:structural constituent of ribosome"/>
    <property type="evidence" value="ECO:0007669"/>
    <property type="project" value="InterPro"/>
</dbReference>
<geneLocation type="plastid" evidence="9"/>
<evidence type="ECO:0000256" key="7">
    <source>
        <dbReference type="ARBA" id="ARBA00035387"/>
    </source>
</evidence>
<feature type="compositionally biased region" description="Basic residues" evidence="8">
    <location>
        <begin position="47"/>
        <end position="58"/>
    </location>
</feature>
<dbReference type="GO" id="GO:0006412">
    <property type="term" value="P:translation"/>
    <property type="evidence" value="ECO:0007669"/>
    <property type="project" value="InterPro"/>
</dbReference>
<dbReference type="EMBL" id="MW175522">
    <property type="protein sequence ID" value="QQK55002.1"/>
    <property type="molecule type" value="Genomic_DNA"/>
</dbReference>
<dbReference type="GeneID" id="67132898"/>
<organism evidence="9">
    <name type="scientific">Poterioochromonas malhamensis</name>
    <dbReference type="NCBI Taxonomy" id="88167"/>
    <lineage>
        <taxon>Eukaryota</taxon>
        <taxon>Sar</taxon>
        <taxon>Stramenopiles</taxon>
        <taxon>Ochrophyta</taxon>
        <taxon>Synurophyceae</taxon>
        <taxon>Ochromonadales</taxon>
        <taxon>Ochromonadaceae</taxon>
        <taxon>Poterioochromonas</taxon>
    </lineage>
</organism>
<keyword evidence="2" id="KW-0699">rRNA-binding</keyword>
<keyword evidence="3" id="KW-0694">RNA-binding</keyword>
<dbReference type="AlphaFoldDB" id="A0A7T7BWF6"/>
<sequence>MNNFTILKDNNLKKKTIGLIHKIFILSRKNSQQYSAHCKTKAEVKGGGRKPWKQKGTGRARAGSTRSPLWVGGGKSFGPRKRVIKKKINKKERKICTLLLFFFKFPFFKIISDSTINSFNFSEKGVTKLLLKKLAKTKIKTLIILNDYKKNLWKYIKNNKNIEILKPNYLNIKSLLAAKQIFLTKKSILLLKKKFLYENK</sequence>
<dbReference type="GO" id="GO:1990904">
    <property type="term" value="C:ribonucleoprotein complex"/>
    <property type="evidence" value="ECO:0007669"/>
    <property type="project" value="UniProtKB-KW"/>
</dbReference>
<keyword evidence="5" id="KW-0687">Ribonucleoprotein</keyword>
<dbReference type="InterPro" id="IPR002136">
    <property type="entry name" value="Ribosomal_uL4"/>
</dbReference>
<evidence type="ECO:0000256" key="8">
    <source>
        <dbReference type="SAM" id="MobiDB-lite"/>
    </source>
</evidence>
<keyword evidence="9" id="KW-0934">Plastid</keyword>
<gene>
    <name evidence="9" type="primary">rpl4</name>
</gene>
<evidence type="ECO:0000256" key="3">
    <source>
        <dbReference type="ARBA" id="ARBA00022884"/>
    </source>
</evidence>
<dbReference type="NCBIfam" id="TIGR03953">
    <property type="entry name" value="rplD_bact"/>
    <property type="match status" value="1"/>
</dbReference>
<keyword evidence="4 9" id="KW-0689">Ribosomal protein</keyword>
<feature type="region of interest" description="Disordered" evidence="8">
    <location>
        <begin position="45"/>
        <end position="66"/>
    </location>
</feature>
<dbReference type="InterPro" id="IPR013005">
    <property type="entry name" value="Ribosomal_uL4-like"/>
</dbReference>
<dbReference type="InterPro" id="IPR023574">
    <property type="entry name" value="Ribosomal_uL4_dom_sf"/>
</dbReference>
<protein>
    <recommendedName>
        <fullName evidence="6">Large ribosomal subunit protein uL4c</fullName>
    </recommendedName>
    <alternativeName>
        <fullName evidence="7">50S ribosomal protein L4, chloroplastic</fullName>
    </alternativeName>
</protein>
<evidence type="ECO:0000256" key="6">
    <source>
        <dbReference type="ARBA" id="ARBA00035208"/>
    </source>
</evidence>
<evidence type="ECO:0000313" key="9">
    <source>
        <dbReference type="EMBL" id="QQK55002.1"/>
    </source>
</evidence>
<dbReference type="GO" id="GO:0005840">
    <property type="term" value="C:ribosome"/>
    <property type="evidence" value="ECO:0007669"/>
    <property type="project" value="UniProtKB-KW"/>
</dbReference>
<name>A0A7T7BWF6_9STRA</name>
<dbReference type="SUPFAM" id="SSF52166">
    <property type="entry name" value="Ribosomal protein L4"/>
    <property type="match status" value="1"/>
</dbReference>
<dbReference type="GO" id="GO:0019843">
    <property type="term" value="F:rRNA binding"/>
    <property type="evidence" value="ECO:0007669"/>
    <property type="project" value="UniProtKB-KW"/>
</dbReference>